<dbReference type="Proteomes" id="UP000185657">
    <property type="component" value="Unassembled WGS sequence"/>
</dbReference>
<dbReference type="EMBL" id="LVWD01000034">
    <property type="protein sequence ID" value="OAD39965.1"/>
    <property type="molecule type" value="Genomic_DNA"/>
</dbReference>
<name>A0A167GWI2_9BURK</name>
<reference evidence="2 5" key="2">
    <citation type="submission" date="2016-10" db="EMBL/GenBank/DDBJ databases">
        <title>Hydorgenophaga sp. LPB0072 isolated from gastropod.</title>
        <authorList>
            <person name="Kim E."/>
            <person name="Yi H."/>
        </authorList>
    </citation>
    <scope>NUCLEOTIDE SEQUENCE [LARGE SCALE GENOMIC DNA]</scope>
    <source>
        <strain evidence="2 5">LPB0072</strain>
    </source>
</reference>
<evidence type="ECO:0000313" key="2">
    <source>
        <dbReference type="EMBL" id="AOW12777.1"/>
    </source>
</evidence>
<feature type="signal peptide" evidence="1">
    <location>
        <begin position="1"/>
        <end position="23"/>
    </location>
</feature>
<organism evidence="2 5">
    <name type="scientific">Hydrogenophaga crassostreae</name>
    <dbReference type="NCBI Taxonomy" id="1763535"/>
    <lineage>
        <taxon>Bacteria</taxon>
        <taxon>Pseudomonadati</taxon>
        <taxon>Pseudomonadota</taxon>
        <taxon>Betaproteobacteria</taxon>
        <taxon>Burkholderiales</taxon>
        <taxon>Comamonadaceae</taxon>
        <taxon>Hydrogenophaga</taxon>
    </lineage>
</organism>
<dbReference type="OrthoDB" id="9255642at2"/>
<gene>
    <name evidence="2" type="ORF">LPB072_07905</name>
    <name evidence="3" type="ORF">LPB72_17400</name>
</gene>
<dbReference type="EMBL" id="CP017476">
    <property type="protein sequence ID" value="AOW12777.1"/>
    <property type="molecule type" value="Genomic_DNA"/>
</dbReference>
<evidence type="ECO:0000313" key="5">
    <source>
        <dbReference type="Proteomes" id="UP000185680"/>
    </source>
</evidence>
<dbReference type="Proteomes" id="UP000185680">
    <property type="component" value="Chromosome"/>
</dbReference>
<evidence type="ECO:0000313" key="4">
    <source>
        <dbReference type="Proteomes" id="UP000185657"/>
    </source>
</evidence>
<sequence>MYKATHWLTLALTTWLMLPSAQASEPLNFHDASSIVAEYKQWMIGANGSGPVIPHSERDHRSNFNLKGAVPKKFLQYEKQGAGRGINIGWTDNASAKTATKSSRWHFSRKPGANGPILYGESVAIGWGDGKQPFIRYSKRKVGINLDWSKRPVYEWTLLGGEPQTPVKSGEDWLVIYNLRHNAPLIYFDRSVGGHIGWPDSQKWGLQTVKSIGNRVVTNDVVKALRWAVGSVPTVEIDIKR</sequence>
<dbReference type="KEGG" id="hyl:LPB072_07905"/>
<evidence type="ECO:0000256" key="1">
    <source>
        <dbReference type="SAM" id="SignalP"/>
    </source>
</evidence>
<dbReference type="RefSeq" id="WP_066093840.1">
    <property type="nucleotide sequence ID" value="NZ_CP017476.1"/>
</dbReference>
<protein>
    <submittedName>
        <fullName evidence="2">Uncharacterized protein</fullName>
    </submittedName>
</protein>
<dbReference type="STRING" id="1763535.LPB072_07905"/>
<accession>A0A167GWI2</accession>
<keyword evidence="1" id="KW-0732">Signal</keyword>
<evidence type="ECO:0000313" key="3">
    <source>
        <dbReference type="EMBL" id="OAD39965.1"/>
    </source>
</evidence>
<keyword evidence="4" id="KW-1185">Reference proteome</keyword>
<proteinExistence type="predicted"/>
<feature type="chain" id="PRO_5044549545" evidence="1">
    <location>
        <begin position="24"/>
        <end position="241"/>
    </location>
</feature>
<dbReference type="AlphaFoldDB" id="A0A167GWI2"/>
<reference evidence="3 4" key="1">
    <citation type="submission" date="2016-02" db="EMBL/GenBank/DDBJ databases">
        <title>Draft genome sequence of Hydrogenophaga sp. LPB0072.</title>
        <authorList>
            <person name="Shin S.-K."/>
            <person name="Yi H."/>
        </authorList>
    </citation>
    <scope>NUCLEOTIDE SEQUENCE [LARGE SCALE GENOMIC DNA]</scope>
    <source>
        <strain evidence="3 4">LPB0072</strain>
    </source>
</reference>